<dbReference type="AlphaFoldDB" id="A0A5P2CY56"/>
<evidence type="ECO:0000313" key="3">
    <source>
        <dbReference type="Proteomes" id="UP000325211"/>
    </source>
</evidence>
<reference evidence="2 3" key="1">
    <citation type="submission" date="2018-05" db="EMBL/GenBank/DDBJ databases">
        <title>Streptomyces venezuelae.</title>
        <authorList>
            <person name="Kim W."/>
            <person name="Lee N."/>
            <person name="Cho B.-K."/>
        </authorList>
    </citation>
    <scope>NUCLEOTIDE SEQUENCE [LARGE SCALE GENOMIC DNA]</scope>
    <source>
        <strain evidence="2 3">ATCC 21782</strain>
    </source>
</reference>
<evidence type="ECO:0000313" key="2">
    <source>
        <dbReference type="EMBL" id="QES47805.1"/>
    </source>
</evidence>
<proteinExistence type="predicted"/>
<feature type="domain" description="Glyoxalase-like" evidence="1">
    <location>
        <begin position="7"/>
        <end position="54"/>
    </location>
</feature>
<evidence type="ECO:0000259" key="1">
    <source>
        <dbReference type="Pfam" id="PF18029"/>
    </source>
</evidence>
<dbReference type="SUPFAM" id="SSF54593">
    <property type="entry name" value="Glyoxalase/Bleomycin resistance protein/Dihydroxybiphenyl dioxygenase"/>
    <property type="match status" value="1"/>
</dbReference>
<dbReference type="Pfam" id="PF18029">
    <property type="entry name" value="Glyoxalase_6"/>
    <property type="match status" value="1"/>
</dbReference>
<gene>
    <name evidence="2" type="ORF">DEJ50_08275</name>
</gene>
<protein>
    <recommendedName>
        <fullName evidence="1">Glyoxalase-like domain-containing protein</fullName>
    </recommendedName>
</protein>
<accession>A0A5P2CY56</accession>
<dbReference type="EMBL" id="CP029190">
    <property type="protein sequence ID" value="QES47805.1"/>
    <property type="molecule type" value="Genomic_DNA"/>
</dbReference>
<dbReference type="InterPro" id="IPR029068">
    <property type="entry name" value="Glyas_Bleomycin-R_OHBP_Dase"/>
</dbReference>
<name>A0A5P2CY56_STRVZ</name>
<dbReference type="RefSeq" id="WP_190344359.1">
    <property type="nucleotide sequence ID" value="NZ_CP029190.1"/>
</dbReference>
<dbReference type="Gene3D" id="3.10.180.10">
    <property type="entry name" value="2,3-Dihydroxybiphenyl 1,2-Dioxygenase, domain 1"/>
    <property type="match status" value="1"/>
</dbReference>
<dbReference type="Proteomes" id="UP000325211">
    <property type="component" value="Chromosome"/>
</dbReference>
<sequence length="66" mass="7155">MRPRRPVHFKVRDLKAATEAAVQRGGSLVPDDGPWSSADGQVTVRDPDGALFTLDQSLTAPWPVTL</sequence>
<dbReference type="InterPro" id="IPR041581">
    <property type="entry name" value="Glyoxalase_6"/>
</dbReference>
<organism evidence="2 3">
    <name type="scientific">Streptomyces venezuelae</name>
    <dbReference type="NCBI Taxonomy" id="54571"/>
    <lineage>
        <taxon>Bacteria</taxon>
        <taxon>Bacillati</taxon>
        <taxon>Actinomycetota</taxon>
        <taxon>Actinomycetes</taxon>
        <taxon>Kitasatosporales</taxon>
        <taxon>Streptomycetaceae</taxon>
        <taxon>Streptomyces</taxon>
    </lineage>
</organism>